<comment type="caution">
    <text evidence="1">The sequence shown here is derived from an EMBL/GenBank/DDBJ whole genome shotgun (WGS) entry which is preliminary data.</text>
</comment>
<feature type="non-terminal residue" evidence="1">
    <location>
        <position position="1"/>
    </location>
</feature>
<reference evidence="1" key="1">
    <citation type="submission" date="2022-07" db="EMBL/GenBank/DDBJ databases">
        <title>Phylogenomic reconstructions and comparative analyses of Kickxellomycotina fungi.</title>
        <authorList>
            <person name="Reynolds N.K."/>
            <person name="Stajich J.E."/>
            <person name="Barry K."/>
            <person name="Grigoriev I.V."/>
            <person name="Crous P."/>
            <person name="Smith M.E."/>
        </authorList>
    </citation>
    <scope>NUCLEOTIDE SEQUENCE</scope>
    <source>
        <strain evidence="1">NRRL 5244</strain>
    </source>
</reference>
<name>A0ACC1J8W9_9FUNG</name>
<protein>
    <submittedName>
        <fullName evidence="1">Protein SABRE</fullName>
    </submittedName>
</protein>
<evidence type="ECO:0000313" key="1">
    <source>
        <dbReference type="EMBL" id="KAJ1942088.1"/>
    </source>
</evidence>
<organism evidence="1 2">
    <name type="scientific">Linderina macrospora</name>
    <dbReference type="NCBI Taxonomy" id="4868"/>
    <lineage>
        <taxon>Eukaryota</taxon>
        <taxon>Fungi</taxon>
        <taxon>Fungi incertae sedis</taxon>
        <taxon>Zoopagomycota</taxon>
        <taxon>Kickxellomycotina</taxon>
        <taxon>Kickxellomycetes</taxon>
        <taxon>Kickxellales</taxon>
        <taxon>Kickxellaceae</taxon>
        <taxon>Linderina</taxon>
    </lineage>
</organism>
<keyword evidence="2" id="KW-1185">Reference proteome</keyword>
<dbReference type="Proteomes" id="UP001150603">
    <property type="component" value="Unassembled WGS sequence"/>
</dbReference>
<gene>
    <name evidence="1" type="primary">FMP27</name>
    <name evidence="1" type="ORF">FBU59_003303</name>
</gene>
<dbReference type="EMBL" id="JANBPW010002067">
    <property type="protein sequence ID" value="KAJ1942088.1"/>
    <property type="molecule type" value="Genomic_DNA"/>
</dbReference>
<proteinExistence type="predicted"/>
<evidence type="ECO:0000313" key="2">
    <source>
        <dbReference type="Proteomes" id="UP001150603"/>
    </source>
</evidence>
<accession>A0ACC1J8W9</accession>
<sequence>SIVKTRSLVEIENIQVFTANRDDFVGQAEYFVDCTYGSRVDDDAASSKQPNAIWPAWIPIEILLSQGKHKARGIFDELNNEDDGEKRPDETQLENDYYSDSSDSSFMSVESSTSSQQQTKRHGRRKGKNGRAWWLQDLSKYKRLMDRNNGLLVYDKANPHRILGDNTDHFDFSIEDIGDDADSKTGDAEHESKASGGIDRASGMSDSESTSALGISMGGSKRSGADAEGKTRARRTSNDRARTGRPRDKSQRHEDSMDHAESSGNQQGLSHRASHFAVFLPEVDFACTAEQYIAVYETVTDLIVYSDAEKASYMENLSTILLGIDMSDLRGLLRIIRATQDALRERLPIIHDWYDIQRANATLYRDVSRVVSIEDHRLFAEINFTRQQSRAVSLLTLDRHRRALELQLRTAMDLFGAAQKQKKQIGKLEQKAADIEAGRISSEDLAGRRPSEVSGLSMFPPSGAQGADHNTIASKQSSALLAKNRRTSHGKASEAIESRSKDVASSRAAEESHSTIARTIHLFISKATWHMLENDGQPLCDMTLRWASLKAVTTSDQATQLLSEVHLLYIINRLPNPTFTDLVGPYVAPGYENLDFRIEKMIRVRWSELAPVGGISIVERFEVELFPLRLQLSHDIATKLINYLYPPQESNVPGTADTAMSNGSLASSRADLPTLGSRTTDDLADTN</sequence>